<sequence>MNSAALQPTPAKPVALPVAGMLRRKCACGRSAQGPDAECESCKQQHALGLQRQLSIGTSDDPLEHEAERTAKRILDSAAFDLQPRASALPVQRASALAAPARAPASVASTLASAGEALAPAARHFFEPRFGHDFGQVRVHHDAKAAASARDIGAEAYTLGGHIVFASGRYAPASNAGRHLLAHELAHVVQQGRSTPLTVRRHTLENDPATAPAMSCPIATDSAGESLLTMHFPSGGSQLDTTDKAILAGFATEWNLSPLQPVVRLDGYASIEGGPDTNWPLSCARVAAVASELNAPSAGGKPGIPAASLEFFANGETEHFGSALADNRVVTLHAPGVARPTSREPSVHDWTVRNSGSVSSDNCAVLARGSLGVDSEPGKLTNGIELAPHLRDHDPAYHYDIKRTKEAKYHRKPAWPLGMSGPWETVSAWNKPAGSDDDSHDSDECLTPIASGSLHKMYSLDRPGFRTMTSSNYNALLQKINFVEFVRIRRADGSTYDSARQQHWHTVLMLERNSGTWSVTRASSEIDTGHLSSLDP</sequence>
<evidence type="ECO:0000313" key="3">
    <source>
        <dbReference type="Proteomes" id="UP000321110"/>
    </source>
</evidence>
<name>A0A5C7W0F3_AQUAC</name>
<organism evidence="2 3">
    <name type="scientific">Aquipseudomonas alcaligenes</name>
    <name type="common">Pseudomonas alcaligenes</name>
    <dbReference type="NCBI Taxonomy" id="43263"/>
    <lineage>
        <taxon>Bacteria</taxon>
        <taxon>Pseudomonadati</taxon>
        <taxon>Pseudomonadota</taxon>
        <taxon>Gammaproteobacteria</taxon>
        <taxon>Pseudomonadales</taxon>
        <taxon>Pseudomonadaceae</taxon>
        <taxon>Aquipseudomonas</taxon>
    </lineage>
</organism>
<proteinExistence type="predicted"/>
<dbReference type="SUPFAM" id="SSF103088">
    <property type="entry name" value="OmpA-like"/>
    <property type="match status" value="1"/>
</dbReference>
<evidence type="ECO:0000313" key="2">
    <source>
        <dbReference type="EMBL" id="TXI30343.1"/>
    </source>
</evidence>
<feature type="domain" description="eCIS core" evidence="1">
    <location>
        <begin position="118"/>
        <end position="193"/>
    </location>
</feature>
<dbReference type="Pfam" id="PF13699">
    <property type="entry name" value="eCIS_core"/>
    <property type="match status" value="1"/>
</dbReference>
<gene>
    <name evidence="2" type="ORF">E6Q69_13495</name>
</gene>
<dbReference type="EMBL" id="SSFO01000227">
    <property type="protein sequence ID" value="TXI30343.1"/>
    <property type="molecule type" value="Genomic_DNA"/>
</dbReference>
<dbReference type="AlphaFoldDB" id="A0A5C7W0F3"/>
<evidence type="ECO:0000259" key="1">
    <source>
        <dbReference type="Pfam" id="PF13699"/>
    </source>
</evidence>
<dbReference type="InterPro" id="IPR036737">
    <property type="entry name" value="OmpA-like_sf"/>
</dbReference>
<accession>A0A5C7W0F3</accession>
<dbReference type="Gene3D" id="3.30.1330.60">
    <property type="entry name" value="OmpA-like domain"/>
    <property type="match status" value="1"/>
</dbReference>
<reference evidence="2 3" key="1">
    <citation type="submission" date="2018-09" db="EMBL/GenBank/DDBJ databases">
        <title>Metagenome Assembled Genomes from an Advanced Water Purification Facility.</title>
        <authorList>
            <person name="Stamps B.W."/>
            <person name="Spear J.R."/>
        </authorList>
    </citation>
    <scope>NUCLEOTIDE SEQUENCE [LARGE SCALE GENOMIC DNA]</scope>
    <source>
        <strain evidence="2">Bin_52_1</strain>
    </source>
</reference>
<dbReference type="Proteomes" id="UP000321110">
    <property type="component" value="Unassembled WGS sequence"/>
</dbReference>
<dbReference type="InterPro" id="IPR025295">
    <property type="entry name" value="eCIS_core_dom"/>
</dbReference>
<protein>
    <submittedName>
        <fullName evidence="2">DUF4157 domain-containing protein</fullName>
    </submittedName>
</protein>
<comment type="caution">
    <text evidence="2">The sequence shown here is derived from an EMBL/GenBank/DDBJ whole genome shotgun (WGS) entry which is preliminary data.</text>
</comment>